<name>A0A699HER4_TANCI</name>
<comment type="caution">
    <text evidence="2">The sequence shown here is derived from an EMBL/GenBank/DDBJ whole genome shotgun (WGS) entry which is preliminary data.</text>
</comment>
<reference evidence="2" key="1">
    <citation type="journal article" date="2019" name="Sci. Rep.">
        <title>Draft genome of Tanacetum cinerariifolium, the natural source of mosquito coil.</title>
        <authorList>
            <person name="Yamashiro T."/>
            <person name="Shiraishi A."/>
            <person name="Satake H."/>
            <person name="Nakayama K."/>
        </authorList>
    </citation>
    <scope>NUCLEOTIDE SEQUENCE</scope>
</reference>
<sequence length="183" mass="20425">MKFFLVQKIAKSHHFVNRMRDEVVTVRCCIGQLTAVVAELQAMDDQDEVNDSLLAAKDVKRGEESKLSALNDMIAEALADIGTLKMDVEILDGENNGCFIILISVLGYVCLLSMGAFFILDKLAEVTESSRLTDKMKVVFDQARREEASFEALMRDVCCSLRVSLSKKRRLAAELEALEEQGE</sequence>
<dbReference type="AlphaFoldDB" id="A0A699HER4"/>
<evidence type="ECO:0000313" key="2">
    <source>
        <dbReference type="EMBL" id="GEX78039.1"/>
    </source>
</evidence>
<evidence type="ECO:0000256" key="1">
    <source>
        <dbReference type="SAM" id="Phobius"/>
    </source>
</evidence>
<keyword evidence="1" id="KW-0812">Transmembrane</keyword>
<keyword evidence="1" id="KW-1133">Transmembrane helix</keyword>
<gene>
    <name evidence="2" type="ORF">Tci_350014</name>
</gene>
<proteinExistence type="predicted"/>
<organism evidence="2">
    <name type="scientific">Tanacetum cinerariifolium</name>
    <name type="common">Dalmatian daisy</name>
    <name type="synonym">Chrysanthemum cinerariifolium</name>
    <dbReference type="NCBI Taxonomy" id="118510"/>
    <lineage>
        <taxon>Eukaryota</taxon>
        <taxon>Viridiplantae</taxon>
        <taxon>Streptophyta</taxon>
        <taxon>Embryophyta</taxon>
        <taxon>Tracheophyta</taxon>
        <taxon>Spermatophyta</taxon>
        <taxon>Magnoliopsida</taxon>
        <taxon>eudicotyledons</taxon>
        <taxon>Gunneridae</taxon>
        <taxon>Pentapetalae</taxon>
        <taxon>asterids</taxon>
        <taxon>campanulids</taxon>
        <taxon>Asterales</taxon>
        <taxon>Asteraceae</taxon>
        <taxon>Asteroideae</taxon>
        <taxon>Anthemideae</taxon>
        <taxon>Anthemidinae</taxon>
        <taxon>Tanacetum</taxon>
    </lineage>
</organism>
<feature type="transmembrane region" description="Helical" evidence="1">
    <location>
        <begin position="99"/>
        <end position="120"/>
    </location>
</feature>
<keyword evidence="1" id="KW-0472">Membrane</keyword>
<protein>
    <submittedName>
        <fullName evidence="2">Uncharacterized protein</fullName>
    </submittedName>
</protein>
<accession>A0A699HER4</accession>
<dbReference type="EMBL" id="BKCJ010129588">
    <property type="protein sequence ID" value="GEX78039.1"/>
    <property type="molecule type" value="Genomic_DNA"/>
</dbReference>